<evidence type="ECO:0000256" key="3">
    <source>
        <dbReference type="ARBA" id="ARBA00022801"/>
    </source>
</evidence>
<dbReference type="Gene3D" id="3.20.20.80">
    <property type="entry name" value="Glycosidases"/>
    <property type="match status" value="1"/>
</dbReference>
<keyword evidence="2" id="KW-0732">Signal</keyword>
<keyword evidence="4" id="KW-0326">Glycosidase</keyword>
<dbReference type="GO" id="GO:0016020">
    <property type="term" value="C:membrane"/>
    <property type="evidence" value="ECO:0007669"/>
    <property type="project" value="GOC"/>
</dbReference>
<evidence type="ECO:0000259" key="6">
    <source>
        <dbReference type="Pfam" id="PF17189"/>
    </source>
</evidence>
<keyword evidence="3 4" id="KW-0378">Hydrolase</keyword>
<dbReference type="EMBL" id="JAHESC010000017">
    <property type="protein sequence ID" value="MBT1687464.1"/>
    <property type="molecule type" value="Genomic_DNA"/>
</dbReference>
<feature type="domain" description="Glycosyl hydrolase family 30 beta sandwich" evidence="6">
    <location>
        <begin position="424"/>
        <end position="483"/>
    </location>
</feature>
<dbReference type="PANTHER" id="PTHR11069:SF23">
    <property type="entry name" value="LYSOSOMAL ACID GLUCOSYLCERAMIDASE"/>
    <property type="match status" value="1"/>
</dbReference>
<feature type="domain" description="Glycosyl hydrolase family 30 TIM-barrel" evidence="5">
    <location>
        <begin position="89"/>
        <end position="421"/>
    </location>
</feature>
<accession>A0AAP2D914</accession>
<keyword evidence="8" id="KW-1185">Reference proteome</keyword>
<dbReference type="RefSeq" id="WP_254090696.1">
    <property type="nucleotide sequence ID" value="NZ_JAHESC010000017.1"/>
</dbReference>
<dbReference type="Proteomes" id="UP001319180">
    <property type="component" value="Unassembled WGS sequence"/>
</dbReference>
<dbReference type="PANTHER" id="PTHR11069">
    <property type="entry name" value="GLUCOSYLCERAMIDASE"/>
    <property type="match status" value="1"/>
</dbReference>
<dbReference type="SUPFAM" id="SSF51445">
    <property type="entry name" value="(Trans)glycosidases"/>
    <property type="match status" value="1"/>
</dbReference>
<gene>
    <name evidence="7" type="ORF">KK078_12915</name>
</gene>
<dbReference type="PROSITE" id="PS51257">
    <property type="entry name" value="PROKAR_LIPOPROTEIN"/>
    <property type="match status" value="1"/>
</dbReference>
<evidence type="ECO:0000256" key="2">
    <source>
        <dbReference type="ARBA" id="ARBA00022729"/>
    </source>
</evidence>
<evidence type="ECO:0000313" key="7">
    <source>
        <dbReference type="EMBL" id="MBT1687464.1"/>
    </source>
</evidence>
<comment type="similarity">
    <text evidence="1 4">Belongs to the glycosyl hydrolase 30 family.</text>
</comment>
<proteinExistence type="inferred from homology"/>
<dbReference type="InterPro" id="IPR017853">
    <property type="entry name" value="GH"/>
</dbReference>
<dbReference type="Pfam" id="PF02055">
    <property type="entry name" value="Glyco_hydro_30"/>
    <property type="match status" value="1"/>
</dbReference>
<dbReference type="GO" id="GO:0004348">
    <property type="term" value="F:glucosylceramidase activity"/>
    <property type="evidence" value="ECO:0007669"/>
    <property type="project" value="InterPro"/>
</dbReference>
<dbReference type="Pfam" id="PF17189">
    <property type="entry name" value="Glyco_hydro_30C"/>
    <property type="match status" value="1"/>
</dbReference>
<dbReference type="InterPro" id="IPR013780">
    <property type="entry name" value="Glyco_hydro_b"/>
</dbReference>
<organism evidence="7 8">
    <name type="scientific">Dawidia soli</name>
    <dbReference type="NCBI Taxonomy" id="2782352"/>
    <lineage>
        <taxon>Bacteria</taxon>
        <taxon>Pseudomonadati</taxon>
        <taxon>Bacteroidota</taxon>
        <taxon>Cytophagia</taxon>
        <taxon>Cytophagales</taxon>
        <taxon>Chryseotaleaceae</taxon>
        <taxon>Dawidia</taxon>
    </lineage>
</organism>
<reference evidence="7 8" key="1">
    <citation type="submission" date="2021-05" db="EMBL/GenBank/DDBJ databases">
        <title>A Polyphasic approach of four new species of the genus Ohtaekwangia: Ohtaekwangia histidinii sp. nov., Ohtaekwangia cretensis sp. nov., Ohtaekwangia indiensis sp. nov., Ohtaekwangia reichenbachii sp. nov. from diverse environment.</title>
        <authorList>
            <person name="Octaviana S."/>
        </authorList>
    </citation>
    <scope>NUCLEOTIDE SEQUENCE [LARGE SCALE GENOMIC DNA]</scope>
    <source>
        <strain evidence="7 8">PWU37</strain>
    </source>
</reference>
<evidence type="ECO:0000313" key="8">
    <source>
        <dbReference type="Proteomes" id="UP001319180"/>
    </source>
</evidence>
<comment type="caution">
    <text evidence="7">The sequence shown here is derived from an EMBL/GenBank/DDBJ whole genome shotgun (WGS) entry which is preliminary data.</text>
</comment>
<name>A0AAP2D914_9BACT</name>
<protein>
    <submittedName>
        <fullName evidence="7">Glucosylceramidase</fullName>
    </submittedName>
</protein>
<evidence type="ECO:0000256" key="1">
    <source>
        <dbReference type="ARBA" id="ARBA00005382"/>
    </source>
</evidence>
<evidence type="ECO:0000256" key="4">
    <source>
        <dbReference type="RuleBase" id="RU361188"/>
    </source>
</evidence>
<dbReference type="GO" id="GO:0006680">
    <property type="term" value="P:glucosylceramide catabolic process"/>
    <property type="evidence" value="ECO:0007669"/>
    <property type="project" value="TreeGrafter"/>
</dbReference>
<dbReference type="InterPro" id="IPR033452">
    <property type="entry name" value="GH30_C"/>
</dbReference>
<dbReference type="InterPro" id="IPR033453">
    <property type="entry name" value="Glyco_hydro_30_TIM-barrel"/>
</dbReference>
<dbReference type="AlphaFoldDB" id="A0AAP2D914"/>
<sequence>MRINSNVKTNALGIALVLTSILWQGCQRNDQEKQTTSETEVEASSLHSYLTTGDRSSLLAKDQQPLAFSTEPSDLPVIEVDSTQRYQTIDGFGYALTGGSAYHIQRLTPAKREALLKELFQWDGTNIGISYLRVSMGASDLDDHVFSYNDLPTGKTDPELKGFTLEEDRKYLIPALKQILAINPDIKIMGSPWSAPAWMKTNGHPKGGSLKTEFYETYANYFVRYIQDMAAEGVIIDAITLQNEPENPKNTPSMLMTSAEQAAFVKNNLGPAFEKAGIKTKIVVFDHNCDHPNYPIEVLNDAEARKYIDGSAFHLYLGEIEALSEVHQAHPDKHVYFTEQWTSPQSAFGDDLRWHTRHLIIGATRNWSRNVLEWNLAADPEFKPHTDDGGCTMCQGALTIDNDAVTRNVSYYIIAHASKFVRPGAVRIASTITGDLYNVAFLNASGEKVLIVVNDSNEAKRFGIRYNDKVAATALSPGAVATYTWP</sequence>
<evidence type="ECO:0000259" key="5">
    <source>
        <dbReference type="Pfam" id="PF02055"/>
    </source>
</evidence>
<dbReference type="InterPro" id="IPR001139">
    <property type="entry name" value="Glyco_hydro_30"/>
</dbReference>
<dbReference type="Gene3D" id="2.60.40.1180">
    <property type="entry name" value="Golgi alpha-mannosidase II"/>
    <property type="match status" value="1"/>
</dbReference>